<dbReference type="PROSITE" id="PS50943">
    <property type="entry name" value="HTH_CROC1"/>
    <property type="match status" value="1"/>
</dbReference>
<evidence type="ECO:0000259" key="1">
    <source>
        <dbReference type="PROSITE" id="PS50943"/>
    </source>
</evidence>
<gene>
    <name evidence="2" type="ORF">V5E97_26880</name>
</gene>
<organism evidence="2">
    <name type="scientific">Singulisphaera sp. Ch08</name>
    <dbReference type="NCBI Taxonomy" id="3120278"/>
    <lineage>
        <taxon>Bacteria</taxon>
        <taxon>Pseudomonadati</taxon>
        <taxon>Planctomycetota</taxon>
        <taxon>Planctomycetia</taxon>
        <taxon>Isosphaerales</taxon>
        <taxon>Isosphaeraceae</taxon>
        <taxon>Singulisphaera</taxon>
    </lineage>
</organism>
<dbReference type="EMBL" id="CP155447">
    <property type="protein sequence ID" value="XBH01942.1"/>
    <property type="molecule type" value="Genomic_DNA"/>
</dbReference>
<accession>A0AAU7C932</accession>
<dbReference type="Pfam" id="PF01381">
    <property type="entry name" value="HTH_3"/>
    <property type="match status" value="1"/>
</dbReference>
<dbReference type="SMART" id="SM00530">
    <property type="entry name" value="HTH_XRE"/>
    <property type="match status" value="1"/>
</dbReference>
<dbReference type="RefSeq" id="WP_406694686.1">
    <property type="nucleotide sequence ID" value="NZ_CP155447.1"/>
</dbReference>
<dbReference type="InterPro" id="IPR001387">
    <property type="entry name" value="Cro/C1-type_HTH"/>
</dbReference>
<evidence type="ECO:0000313" key="2">
    <source>
        <dbReference type="EMBL" id="XBH01942.1"/>
    </source>
</evidence>
<dbReference type="InterPro" id="IPR010982">
    <property type="entry name" value="Lambda_DNA-bd_dom_sf"/>
</dbReference>
<dbReference type="GO" id="GO:0003677">
    <property type="term" value="F:DNA binding"/>
    <property type="evidence" value="ECO:0007669"/>
    <property type="project" value="InterPro"/>
</dbReference>
<dbReference type="AlphaFoldDB" id="A0AAU7C932"/>
<dbReference type="Gene3D" id="1.10.260.40">
    <property type="entry name" value="lambda repressor-like DNA-binding domains"/>
    <property type="match status" value="1"/>
</dbReference>
<protein>
    <submittedName>
        <fullName evidence="2">Helix-turn-helix domain-containing protein</fullName>
    </submittedName>
</protein>
<reference evidence="2" key="1">
    <citation type="submission" date="2024-05" db="EMBL/GenBank/DDBJ databases">
        <title>Planctomycetes of the genus Singulisphaera possess chitinolytic capabilities.</title>
        <authorList>
            <person name="Ivanova A."/>
        </authorList>
    </citation>
    <scope>NUCLEOTIDE SEQUENCE</scope>
    <source>
        <strain evidence="2">Ch08T</strain>
    </source>
</reference>
<dbReference type="SUPFAM" id="SSF47413">
    <property type="entry name" value="lambda repressor-like DNA-binding domains"/>
    <property type="match status" value="1"/>
</dbReference>
<sequence>MSKLLPPIKAKPATEFYLFGSTNRFRTPLPPSVNVCRAADLDQVVRLATSNTVFISFHRTSTIALLKSSMSNRPRARGAQLLTIEPPPAESVPALLGVFGTVLGLGKDSRWLPVEELVRVITGNDASSRFIGGAADMETETLALVRGSRETMVLPFSAFETSGDGTEPDFSKLGFTDFGHTVALGDYEASADAILYENDATYRQNLKKERLKSEQSFGASLRRLRLQRKLTQEDFAPLAKKTIARIERNEVGKPHGKTLNVLAQRLGVSADQIESY</sequence>
<proteinExistence type="predicted"/>
<feature type="domain" description="HTH cro/C1-type" evidence="1">
    <location>
        <begin position="221"/>
        <end position="273"/>
    </location>
</feature>
<name>A0AAU7C932_9BACT</name>